<feature type="domain" description="Exocyst complex component Sec10-like alpha-helical bundle" evidence="2">
    <location>
        <begin position="177"/>
        <end position="381"/>
    </location>
</feature>
<dbReference type="PANTHER" id="PTHR12100">
    <property type="entry name" value="SEC10"/>
    <property type="match status" value="1"/>
</dbReference>
<reference evidence="3" key="1">
    <citation type="submission" date="2021-01" db="EMBL/GenBank/DDBJ databases">
        <authorList>
            <person name="Eckstrom K.M.E."/>
        </authorList>
    </citation>
    <scope>NUCLEOTIDE SEQUENCE</scope>
    <source>
        <strain evidence="3">UVCC 0001</strain>
    </source>
</reference>
<feature type="domain" description="Exocyst complex component Sec10-like alpha-helical bundle" evidence="2">
    <location>
        <begin position="608"/>
        <end position="829"/>
    </location>
</feature>
<keyword evidence="4" id="KW-1185">Reference proteome</keyword>
<comment type="caution">
    <text evidence="3">The sequence shown here is derived from an EMBL/GenBank/DDBJ whole genome shotgun (WGS) entry which is preliminary data.</text>
</comment>
<feature type="region of interest" description="Disordered" evidence="1">
    <location>
        <begin position="530"/>
        <end position="572"/>
    </location>
</feature>
<dbReference type="PANTHER" id="PTHR12100:SF0">
    <property type="entry name" value="EXOCYST COMPLEX COMPONENT 5"/>
    <property type="match status" value="1"/>
</dbReference>
<dbReference type="GO" id="GO:0006893">
    <property type="term" value="P:Golgi to plasma membrane transport"/>
    <property type="evidence" value="ECO:0007669"/>
    <property type="project" value="TreeGrafter"/>
</dbReference>
<evidence type="ECO:0000313" key="4">
    <source>
        <dbReference type="Proteomes" id="UP001255856"/>
    </source>
</evidence>
<dbReference type="InterPro" id="IPR009976">
    <property type="entry name" value="Sec10-like"/>
</dbReference>
<evidence type="ECO:0000313" key="3">
    <source>
        <dbReference type="EMBL" id="KAK2079611.1"/>
    </source>
</evidence>
<gene>
    <name evidence="3" type="ORF">QBZ16_002006</name>
</gene>
<dbReference type="AlphaFoldDB" id="A0AAD9IJK1"/>
<dbReference type="Pfam" id="PF07393">
    <property type="entry name" value="Sec10_HB"/>
    <property type="match status" value="2"/>
</dbReference>
<organism evidence="3 4">
    <name type="scientific">Prototheca wickerhamii</name>
    <dbReference type="NCBI Taxonomy" id="3111"/>
    <lineage>
        <taxon>Eukaryota</taxon>
        <taxon>Viridiplantae</taxon>
        <taxon>Chlorophyta</taxon>
        <taxon>core chlorophytes</taxon>
        <taxon>Trebouxiophyceae</taxon>
        <taxon>Chlorellales</taxon>
        <taxon>Chlorellaceae</taxon>
        <taxon>Prototheca</taxon>
    </lineage>
</organism>
<sequence length="849" mass="89764">MAITSGDDSADDVPISLQDFEKPVFVLDKYVPAPLRGRGPDGTDRLSASALEQALADLGRLGSRLTLLHQQAAEGCAKLRREVEDRYPSTCQGIESLAQGWAGTRDLATQASGKTATLSQVAVLHGNRLKAAQAERERAITSIRRLNHLQMFAHASSLESLPALFHDENRAGEAGATARALLEIVGEVVSAMRSAGDVRRQPPPLGSIEAALHRLEEFCGRLDTRIVARFDEALARADYATMASCSRTMVEARAPGDSVAAAERPLVQRYVSTRAMFTEAGQDALPAPEDEGDVPGARVGRGQVRTSAGPLSDDNGTPLDAPGARRRVLSSLRILFKSLLQSVIKETVIAEQAFQSPQAAMASLLTRVFEQRVSGAVDAAFAAYDAAIGGARARPASREELLRERLLLLAETTRRVWELAADSKDVIFGGAGTPLLVAELAESALAQRTDGYLADELAWLAAVFDKESRREAAEAGRGPGGTAVDASGISLPAFLRLLAAHREAFERAGGDMHLGPGLVDTLVALYGGDRDAEGEERPGVDAADAADADSKFEPELGDGDEIFESTSQSSPRTASLLEQVETMLIQRLRASARHQELEGATATLGTLSAAVELLWEHHARSLLPLLPPRSAAAGACTAGLRALQRRLDAAAEQLLRGATARSLAAVERRLRAQQDPADFLASAASADLDRPTGACREAAGGLAALLKVARARLHGANAAALATAIAAGALALLRSHAARLRFTPIGALVWRRDLQAYEACLLTGLAGGDEELARAAEAVRAAMREMREQVSALLVVPEALPGVLASLPDREAALQTLRLRSDFDTATVDGKPLASLLAAGPPEDGLEPR</sequence>
<dbReference type="Proteomes" id="UP001255856">
    <property type="component" value="Unassembled WGS sequence"/>
</dbReference>
<dbReference type="GO" id="GO:0006887">
    <property type="term" value="P:exocytosis"/>
    <property type="evidence" value="ECO:0007669"/>
    <property type="project" value="TreeGrafter"/>
</dbReference>
<proteinExistence type="predicted"/>
<dbReference type="InterPro" id="IPR048627">
    <property type="entry name" value="Sec10_HB"/>
</dbReference>
<dbReference type="EMBL" id="JASFZW010000002">
    <property type="protein sequence ID" value="KAK2079611.1"/>
    <property type="molecule type" value="Genomic_DNA"/>
</dbReference>
<feature type="region of interest" description="Disordered" evidence="1">
    <location>
        <begin position="281"/>
        <end position="322"/>
    </location>
</feature>
<protein>
    <recommendedName>
        <fullName evidence="2">Exocyst complex component Sec10-like alpha-helical bundle domain-containing protein</fullName>
    </recommendedName>
</protein>
<accession>A0AAD9IJK1</accession>
<feature type="compositionally biased region" description="Basic and acidic residues" evidence="1">
    <location>
        <begin position="530"/>
        <end position="539"/>
    </location>
</feature>
<evidence type="ECO:0000256" key="1">
    <source>
        <dbReference type="SAM" id="MobiDB-lite"/>
    </source>
</evidence>
<name>A0AAD9IJK1_PROWI</name>
<dbReference type="GO" id="GO:0000145">
    <property type="term" value="C:exocyst"/>
    <property type="evidence" value="ECO:0007669"/>
    <property type="project" value="TreeGrafter"/>
</dbReference>
<evidence type="ECO:0000259" key="2">
    <source>
        <dbReference type="Pfam" id="PF07393"/>
    </source>
</evidence>